<dbReference type="NCBIfam" id="TIGR00172">
    <property type="entry name" value="maf"/>
    <property type="match status" value="1"/>
</dbReference>
<comment type="subcellular location">
    <subcellularLocation>
        <location evidence="3">Cytoplasm</location>
    </subcellularLocation>
</comment>
<comment type="similarity">
    <text evidence="3">Belongs to the Maf family. YhdE subfamily.</text>
</comment>
<keyword evidence="2 3" id="KW-0378">Hydrolase</keyword>
<reference evidence="4" key="1">
    <citation type="submission" date="2020-04" db="EMBL/GenBank/DDBJ databases">
        <title>Deep metagenomics examines the oral microbiome during advanced dental caries in children, revealing novel taxa and co-occurrences with host molecules.</title>
        <authorList>
            <person name="Baker J.L."/>
            <person name="Morton J.T."/>
            <person name="Dinis M."/>
            <person name="Alvarez R."/>
            <person name="Tran N.C."/>
            <person name="Knight R."/>
            <person name="Edlund A."/>
        </authorList>
    </citation>
    <scope>NUCLEOTIDE SEQUENCE</scope>
    <source>
        <strain evidence="4">JCVI_24_bin.2</strain>
    </source>
</reference>
<feature type="active site" description="Proton acceptor" evidence="3">
    <location>
        <position position="105"/>
    </location>
</feature>
<dbReference type="AlphaFoldDB" id="A0A930DN57"/>
<keyword evidence="3" id="KW-0546">Nucleotide metabolism</keyword>
<dbReference type="SUPFAM" id="SSF52972">
    <property type="entry name" value="ITPase-like"/>
    <property type="match status" value="1"/>
</dbReference>
<dbReference type="GO" id="GO:0047429">
    <property type="term" value="F:nucleoside triphosphate diphosphatase activity"/>
    <property type="evidence" value="ECO:0007669"/>
    <property type="project" value="UniProtKB-EC"/>
</dbReference>
<comment type="function">
    <text evidence="3">Nucleoside triphosphate pyrophosphatase that hydrolyzes dTTP and UTP. May have a dual role in cell division arrest and in preventing the incorporation of modified nucleotides into cellular nucleic acids.</text>
</comment>
<dbReference type="CDD" id="cd00555">
    <property type="entry name" value="Maf"/>
    <property type="match status" value="1"/>
</dbReference>
<comment type="catalytic activity">
    <reaction evidence="3">
        <text>UTP + H2O = UMP + diphosphate + H(+)</text>
        <dbReference type="Rhea" id="RHEA:29395"/>
        <dbReference type="ChEBI" id="CHEBI:15377"/>
        <dbReference type="ChEBI" id="CHEBI:15378"/>
        <dbReference type="ChEBI" id="CHEBI:33019"/>
        <dbReference type="ChEBI" id="CHEBI:46398"/>
        <dbReference type="ChEBI" id="CHEBI:57865"/>
        <dbReference type="EC" id="3.6.1.9"/>
    </reaction>
</comment>
<organism evidence="4 5">
    <name type="scientific">Oribacterium parvum</name>
    <dbReference type="NCBI Taxonomy" id="1501329"/>
    <lineage>
        <taxon>Bacteria</taxon>
        <taxon>Bacillati</taxon>
        <taxon>Bacillota</taxon>
        <taxon>Clostridia</taxon>
        <taxon>Lachnospirales</taxon>
        <taxon>Lachnospiraceae</taxon>
        <taxon>Oribacterium</taxon>
    </lineage>
</organism>
<evidence type="ECO:0000256" key="2">
    <source>
        <dbReference type="ARBA" id="ARBA00022801"/>
    </source>
</evidence>
<dbReference type="GO" id="GO:0005737">
    <property type="term" value="C:cytoplasm"/>
    <property type="evidence" value="ECO:0007669"/>
    <property type="project" value="UniProtKB-SubCell"/>
</dbReference>
<dbReference type="EC" id="3.6.1.9" evidence="3"/>
<dbReference type="EMBL" id="JABZRD010000130">
    <property type="protein sequence ID" value="MBF1283445.1"/>
    <property type="molecule type" value="Genomic_DNA"/>
</dbReference>
<comment type="caution">
    <text evidence="3">Lacks conserved residue(s) required for the propagation of feature annotation.</text>
</comment>
<dbReference type="HAMAP" id="MF_00528">
    <property type="entry name" value="Maf"/>
    <property type="match status" value="1"/>
</dbReference>
<accession>A0A930DN57</accession>
<feature type="site" description="Important for substrate specificity" evidence="3">
    <location>
        <position position="187"/>
    </location>
</feature>
<feature type="site" description="Important for substrate specificity" evidence="3">
    <location>
        <position position="48"/>
    </location>
</feature>
<evidence type="ECO:0000313" key="4">
    <source>
        <dbReference type="EMBL" id="MBF1283445.1"/>
    </source>
</evidence>
<proteinExistence type="inferred from homology"/>
<dbReference type="PANTHER" id="PTHR43213">
    <property type="entry name" value="BIFUNCTIONAL DTTP/UTP PYROPHOSPHATASE/METHYLTRANSFERASE PROTEIN-RELATED"/>
    <property type="match status" value="1"/>
</dbReference>
<dbReference type="PANTHER" id="PTHR43213:SF5">
    <property type="entry name" value="BIFUNCTIONAL DTTP_UTP PYROPHOSPHATASE_METHYLTRANSFERASE PROTEIN-RELATED"/>
    <property type="match status" value="1"/>
</dbReference>
<gene>
    <name evidence="4" type="primary">maf</name>
    <name evidence="4" type="ORF">HXM93_02790</name>
</gene>
<comment type="cofactor">
    <cofactor evidence="1 3">
        <name>a divalent metal cation</name>
        <dbReference type="ChEBI" id="CHEBI:60240"/>
    </cofactor>
</comment>
<evidence type="ECO:0000256" key="1">
    <source>
        <dbReference type="ARBA" id="ARBA00001968"/>
    </source>
</evidence>
<comment type="catalytic activity">
    <reaction evidence="3">
        <text>dTTP + H2O = dTMP + diphosphate + H(+)</text>
        <dbReference type="Rhea" id="RHEA:28534"/>
        <dbReference type="ChEBI" id="CHEBI:15377"/>
        <dbReference type="ChEBI" id="CHEBI:15378"/>
        <dbReference type="ChEBI" id="CHEBI:33019"/>
        <dbReference type="ChEBI" id="CHEBI:37568"/>
        <dbReference type="ChEBI" id="CHEBI:63528"/>
        <dbReference type="EC" id="3.6.1.9"/>
    </reaction>
</comment>
<dbReference type="GO" id="GO:0009117">
    <property type="term" value="P:nucleotide metabolic process"/>
    <property type="evidence" value="ECO:0007669"/>
    <property type="project" value="UniProtKB-KW"/>
</dbReference>
<dbReference type="Gene3D" id="3.90.950.10">
    <property type="match status" value="1"/>
</dbReference>
<evidence type="ECO:0000313" key="5">
    <source>
        <dbReference type="Proteomes" id="UP000709351"/>
    </source>
</evidence>
<keyword evidence="3" id="KW-0963">Cytoplasm</keyword>
<dbReference type="Pfam" id="PF02545">
    <property type="entry name" value="Maf"/>
    <property type="match status" value="1"/>
</dbReference>
<dbReference type="PIRSF" id="PIRSF006305">
    <property type="entry name" value="Maf"/>
    <property type="match status" value="1"/>
</dbReference>
<dbReference type="InterPro" id="IPR003697">
    <property type="entry name" value="Maf-like"/>
</dbReference>
<protein>
    <recommendedName>
        <fullName evidence="3">dTTP/UTP pyrophosphatase</fullName>
        <shortName evidence="3">dTTPase/UTPase</shortName>
        <ecNumber evidence="3">3.6.1.9</ecNumber>
    </recommendedName>
    <alternativeName>
        <fullName evidence="3">Nucleoside triphosphate pyrophosphatase</fullName>
    </alternativeName>
    <alternativeName>
        <fullName evidence="3">Nucleotide pyrophosphatase</fullName>
        <shortName evidence="3">Nucleotide PPase</shortName>
    </alternativeName>
</protein>
<dbReference type="InterPro" id="IPR029001">
    <property type="entry name" value="ITPase-like_fam"/>
</dbReference>
<name>A0A930DN57_9FIRM</name>
<comment type="caution">
    <text evidence="4">The sequence shown here is derived from an EMBL/GenBank/DDBJ whole genome shotgun (WGS) entry which is preliminary data.</text>
</comment>
<evidence type="ECO:0000256" key="3">
    <source>
        <dbReference type="HAMAP-Rule" id="MF_00528"/>
    </source>
</evidence>
<sequence length="223" mass="25179">MMDKKELDSLEKRLREKREIEMNRGELQNTGSVSEKFPKIVLASRSPRRIELIKLLGLNPSVYASEADENSTEKDPALLTQRLAFLKAEEVQKHFDDRTLIIGADTVVFSGEILGKPKTEEEAYRMLSTLSGKEHVVYTGVCLLYGEKKMGFSEKTVVYIAKMSEQEIREYIASGDSMDKAGAYGIQGVFSRFVKGIVGDYYNVMGLPVARLYQSLKLFSKEI</sequence>
<feature type="site" description="Important for substrate specificity" evidence="3">
    <location>
        <position position="106"/>
    </location>
</feature>
<dbReference type="Proteomes" id="UP000709351">
    <property type="component" value="Unassembled WGS sequence"/>
</dbReference>